<dbReference type="GO" id="GO:0016787">
    <property type="term" value="F:hydrolase activity"/>
    <property type="evidence" value="ECO:0007669"/>
    <property type="project" value="UniProtKB-KW"/>
</dbReference>
<keyword evidence="9" id="KW-0812">Transmembrane</keyword>
<evidence type="ECO:0000256" key="9">
    <source>
        <dbReference type="SAM" id="Phobius"/>
    </source>
</evidence>
<dbReference type="InterPro" id="IPR005135">
    <property type="entry name" value="Endo/exonuclease/phosphatase"/>
</dbReference>
<dbReference type="Proteomes" id="UP000191680">
    <property type="component" value="Unassembled WGS sequence"/>
</dbReference>
<accession>A0A1V6LQ32</accession>
<protein>
    <recommendedName>
        <fullName evidence="10">Endonuclease/exonuclease/phosphatase domain-containing protein</fullName>
    </recommendedName>
</protein>
<keyword evidence="12" id="KW-1185">Reference proteome</keyword>
<evidence type="ECO:0000256" key="4">
    <source>
        <dbReference type="ARBA" id="ARBA00022723"/>
    </source>
</evidence>
<evidence type="ECO:0000256" key="3">
    <source>
        <dbReference type="ARBA" id="ARBA00022722"/>
    </source>
</evidence>
<dbReference type="AlphaFoldDB" id="A0A1V6LQ32"/>
<dbReference type="InterPro" id="IPR036691">
    <property type="entry name" value="Endo/exonu/phosph_ase_sf"/>
</dbReference>
<keyword evidence="6" id="KW-0378">Hydrolase</keyword>
<proteinExistence type="predicted"/>
<evidence type="ECO:0000313" key="11">
    <source>
        <dbReference type="EMBL" id="OQD42304.1"/>
    </source>
</evidence>
<name>A0A1V6LQ32_9FLAO</name>
<dbReference type="GO" id="GO:0004518">
    <property type="term" value="F:nuclease activity"/>
    <property type="evidence" value="ECO:0007669"/>
    <property type="project" value="UniProtKB-KW"/>
</dbReference>
<evidence type="ECO:0000259" key="10">
    <source>
        <dbReference type="Pfam" id="PF03372"/>
    </source>
</evidence>
<reference evidence="11 12" key="1">
    <citation type="submission" date="2016-12" db="EMBL/GenBank/DDBJ databases">
        <authorList>
            <person name="Song W.-J."/>
            <person name="Kurnit D.M."/>
        </authorList>
    </citation>
    <scope>NUCLEOTIDE SEQUENCE [LARGE SCALE GENOMIC DNA]</scope>
    <source>
        <strain evidence="11 12">HSG9</strain>
    </source>
</reference>
<feature type="transmembrane region" description="Helical" evidence="9">
    <location>
        <begin position="38"/>
        <end position="65"/>
    </location>
</feature>
<dbReference type="SUPFAM" id="SSF56219">
    <property type="entry name" value="DNase I-like"/>
    <property type="match status" value="1"/>
</dbReference>
<evidence type="ECO:0000256" key="1">
    <source>
        <dbReference type="ARBA" id="ARBA00001936"/>
    </source>
</evidence>
<keyword evidence="9" id="KW-0472">Membrane</keyword>
<keyword evidence="4" id="KW-0479">Metal-binding</keyword>
<evidence type="ECO:0000256" key="6">
    <source>
        <dbReference type="ARBA" id="ARBA00022801"/>
    </source>
</evidence>
<evidence type="ECO:0000256" key="7">
    <source>
        <dbReference type="ARBA" id="ARBA00022842"/>
    </source>
</evidence>
<sequence length="349" mass="40369">MIYVLLKTGLHKILNIGTILLLLFILAQSFSVNQFKNWASFFTFFGLLIPYLGVALLFLAFYWLYFKKMVSVFFAGLGIALLLYNYPFPVLFQFNYKIKQSNKNLNSLSVLSFNVRGFNRYNWKGDGSEGDEISLFLNEEFPDVLSIQEHSRIKYKQLKNYKFKSETPYISNWSTQAIFSKYPILNEGSLDFPNTSNNAIFVDILKGNDTIRIYNIHLQSYVIVPSKKIIDKNRIKSTLKKVAYATYKQLEQATFIKAHIKESKIKNIVITGDFNNTQYSNIYRSLSEGFKDTYIEAGTGFGRTYSLKGLPMRIDYILASPQFEVLSHTNYDVDYSDHYPVKATLLLKD</sequence>
<keyword evidence="8" id="KW-0234">DNA repair</keyword>
<comment type="cofactor">
    <cofactor evidence="2">
        <name>Mg(2+)</name>
        <dbReference type="ChEBI" id="CHEBI:18420"/>
    </cofactor>
</comment>
<comment type="caution">
    <text evidence="11">The sequence shown here is derived from an EMBL/GenBank/DDBJ whole genome shotgun (WGS) entry which is preliminary data.</text>
</comment>
<organism evidence="11 12">
    <name type="scientific">Croceivirga radicis</name>
    <dbReference type="NCBI Taxonomy" id="1929488"/>
    <lineage>
        <taxon>Bacteria</taxon>
        <taxon>Pseudomonadati</taxon>
        <taxon>Bacteroidota</taxon>
        <taxon>Flavobacteriia</taxon>
        <taxon>Flavobacteriales</taxon>
        <taxon>Flavobacteriaceae</taxon>
        <taxon>Croceivirga</taxon>
    </lineage>
</organism>
<feature type="transmembrane region" description="Helical" evidence="9">
    <location>
        <begin position="72"/>
        <end position="92"/>
    </location>
</feature>
<feature type="transmembrane region" description="Helical" evidence="9">
    <location>
        <begin position="12"/>
        <end position="32"/>
    </location>
</feature>
<comment type="cofactor">
    <cofactor evidence="1">
        <name>Mn(2+)</name>
        <dbReference type="ChEBI" id="CHEBI:29035"/>
    </cofactor>
</comment>
<dbReference type="CDD" id="cd09084">
    <property type="entry name" value="EEP-2"/>
    <property type="match status" value="1"/>
</dbReference>
<dbReference type="Pfam" id="PF03372">
    <property type="entry name" value="Exo_endo_phos"/>
    <property type="match status" value="1"/>
</dbReference>
<evidence type="ECO:0000256" key="8">
    <source>
        <dbReference type="ARBA" id="ARBA00023204"/>
    </source>
</evidence>
<gene>
    <name evidence="11" type="ORF">BUL40_11075</name>
</gene>
<dbReference type="Gene3D" id="3.60.10.10">
    <property type="entry name" value="Endonuclease/exonuclease/phosphatase"/>
    <property type="match status" value="1"/>
</dbReference>
<dbReference type="InterPro" id="IPR051547">
    <property type="entry name" value="TDP2-like"/>
</dbReference>
<keyword evidence="7" id="KW-0460">Magnesium</keyword>
<dbReference type="EMBL" id="MTBC01000007">
    <property type="protein sequence ID" value="OQD42304.1"/>
    <property type="molecule type" value="Genomic_DNA"/>
</dbReference>
<keyword evidence="3" id="KW-0540">Nuclease</keyword>
<feature type="domain" description="Endonuclease/exonuclease/phosphatase" evidence="10">
    <location>
        <begin position="111"/>
        <end position="338"/>
    </location>
</feature>
<keyword evidence="9" id="KW-1133">Transmembrane helix</keyword>
<evidence type="ECO:0000256" key="2">
    <source>
        <dbReference type="ARBA" id="ARBA00001946"/>
    </source>
</evidence>
<dbReference type="GO" id="GO:0006281">
    <property type="term" value="P:DNA repair"/>
    <property type="evidence" value="ECO:0007669"/>
    <property type="project" value="UniProtKB-KW"/>
</dbReference>
<evidence type="ECO:0000256" key="5">
    <source>
        <dbReference type="ARBA" id="ARBA00022763"/>
    </source>
</evidence>
<evidence type="ECO:0000313" key="12">
    <source>
        <dbReference type="Proteomes" id="UP000191680"/>
    </source>
</evidence>
<dbReference type="PANTHER" id="PTHR15822">
    <property type="entry name" value="TRAF AND TNF RECEPTOR-ASSOCIATED PROTEIN"/>
    <property type="match status" value="1"/>
</dbReference>
<dbReference type="PANTHER" id="PTHR15822:SF4">
    <property type="entry name" value="TYROSYL-DNA PHOSPHODIESTERASE 2"/>
    <property type="match status" value="1"/>
</dbReference>
<keyword evidence="5" id="KW-0227">DNA damage</keyword>
<dbReference type="GO" id="GO:0046872">
    <property type="term" value="F:metal ion binding"/>
    <property type="evidence" value="ECO:0007669"/>
    <property type="project" value="UniProtKB-KW"/>
</dbReference>